<reference evidence="1" key="1">
    <citation type="submission" date="2009-01" db="EMBL/GenBank/DDBJ databases">
        <authorList>
            <person name="Qin X."/>
            <person name="Bachman B."/>
            <person name="Battles P."/>
            <person name="Bell A."/>
            <person name="Bess C."/>
            <person name="Bickham C."/>
            <person name="Chaboub L."/>
            <person name="Chen D."/>
            <person name="Coyle M."/>
            <person name="Deiros D.R."/>
            <person name="Dinh H."/>
            <person name="Forbes L."/>
            <person name="Fowler G."/>
            <person name="Francisco L."/>
            <person name="Fu Q."/>
            <person name="Gubbala S."/>
            <person name="Hale W."/>
            <person name="Han Y."/>
            <person name="Hemphill L."/>
            <person name="Highlander S.K."/>
            <person name="Hirani K."/>
            <person name="Hogues M."/>
            <person name="Jackson L."/>
            <person name="Jakkamsetti A."/>
            <person name="Javaid M."/>
            <person name="Jiang H."/>
            <person name="Korchina V."/>
            <person name="Kovar C."/>
            <person name="Lara F."/>
            <person name="Lee S."/>
            <person name="Mata R."/>
            <person name="Mathew T."/>
            <person name="Moen C."/>
            <person name="Morales K."/>
            <person name="Munidasa M."/>
            <person name="Nazareth L."/>
            <person name="Ngo R."/>
            <person name="Nguyen L."/>
            <person name="Okwuonu G."/>
            <person name="Ongeri F."/>
            <person name="Patil S."/>
            <person name="Petrosino J."/>
            <person name="Pham C."/>
            <person name="Pham P."/>
            <person name="Pu L.-L."/>
            <person name="Puazo M."/>
            <person name="Raj R."/>
            <person name="Reid J."/>
            <person name="Rouhana J."/>
            <person name="Saada N."/>
            <person name="Shang Y."/>
            <person name="Simmons D."/>
            <person name="Thornton R."/>
            <person name="Warren J."/>
            <person name="Weissenberger G."/>
            <person name="Zhang J."/>
            <person name="Zhang L."/>
            <person name="Zhou C."/>
            <person name="Zhu D."/>
            <person name="Muzny D."/>
            <person name="Worley K."/>
            <person name="Gibbs R."/>
        </authorList>
    </citation>
    <scope>NUCLEOTIDE SEQUENCE [LARGE SCALE GENOMIC DNA]</scope>
    <source>
        <strain evidence="1">LMS2-1</strain>
    </source>
</reference>
<proteinExistence type="predicted"/>
<dbReference type="AlphaFoldDB" id="C2JYM3"/>
<sequence>MVYLKGQKEAIMMDVKVVKRGNSLALSLPSSAGFKRGEAFLLISDEKGGYLLIPKVKNPYTKAKPLSFHQEEAWPDFDYEDIE</sequence>
<evidence type="ECO:0000313" key="2">
    <source>
        <dbReference type="Proteomes" id="UP000004525"/>
    </source>
</evidence>
<gene>
    <name evidence="1" type="ORF">HMPREF0539_2008</name>
</gene>
<dbReference type="NCBIfam" id="NF047400">
    <property type="entry name" value="MazE_PemI_antitoxin"/>
    <property type="match status" value="1"/>
</dbReference>
<accession>C2JYM3</accession>
<comment type="caution">
    <text evidence="1">The sequence shown here is derived from an EMBL/GenBank/DDBJ whole genome shotgun (WGS) entry which is preliminary data.</text>
</comment>
<dbReference type="Proteomes" id="UP000004525">
    <property type="component" value="Unassembled WGS sequence"/>
</dbReference>
<organism evidence="1 2">
    <name type="scientific">Lacticaseibacillus rhamnosus (strain LMS2-1)</name>
    <dbReference type="NCBI Taxonomy" id="525361"/>
    <lineage>
        <taxon>Bacteria</taxon>
        <taxon>Bacillati</taxon>
        <taxon>Bacillota</taxon>
        <taxon>Bacilli</taxon>
        <taxon>Lactobacillales</taxon>
        <taxon>Lactobacillaceae</taxon>
        <taxon>Lacticaseibacillus</taxon>
    </lineage>
</organism>
<keyword evidence="2" id="KW-1185">Reference proteome</keyword>
<name>C2JYM3_LACRM</name>
<dbReference type="EMBL" id="ACIZ01000090">
    <property type="protein sequence ID" value="EEN79829.1"/>
    <property type="molecule type" value="Genomic_DNA"/>
</dbReference>
<protein>
    <recommendedName>
        <fullName evidence="3">Transcription elongation factor GreAB</fullName>
    </recommendedName>
</protein>
<dbReference type="HOGENOM" id="CLU_2717370_0_0_9"/>
<evidence type="ECO:0000313" key="1">
    <source>
        <dbReference type="EMBL" id="EEN79829.1"/>
    </source>
</evidence>
<evidence type="ECO:0008006" key="3">
    <source>
        <dbReference type="Google" id="ProtNLM"/>
    </source>
</evidence>